<dbReference type="Pfam" id="PF01872">
    <property type="entry name" value="RibD_C"/>
    <property type="match status" value="1"/>
</dbReference>
<dbReference type="InterPro" id="IPR024072">
    <property type="entry name" value="DHFR-like_dom_sf"/>
</dbReference>
<evidence type="ECO:0000259" key="1">
    <source>
        <dbReference type="Pfam" id="PF01872"/>
    </source>
</evidence>
<organism evidence="2 3">
    <name type="scientific">Pseudosulfitobacter pseudonitzschiae</name>
    <dbReference type="NCBI Taxonomy" id="1402135"/>
    <lineage>
        <taxon>Bacteria</taxon>
        <taxon>Pseudomonadati</taxon>
        <taxon>Pseudomonadota</taxon>
        <taxon>Alphaproteobacteria</taxon>
        <taxon>Rhodobacterales</taxon>
        <taxon>Roseobacteraceae</taxon>
        <taxon>Pseudosulfitobacter</taxon>
    </lineage>
</organism>
<dbReference type="InterPro" id="IPR002734">
    <property type="entry name" value="RibDG_C"/>
</dbReference>
<dbReference type="OrthoDB" id="7949219at2"/>
<dbReference type="PANTHER" id="PTHR38011">
    <property type="entry name" value="DIHYDROFOLATE REDUCTASE FAMILY PROTEIN (AFU_ORTHOLOGUE AFUA_8G06820)"/>
    <property type="match status" value="1"/>
</dbReference>
<protein>
    <submittedName>
        <fullName evidence="2">Riboflavin biosynthesis protein RibD</fullName>
    </submittedName>
</protein>
<feature type="domain" description="Bacterial bifunctional deaminase-reductase C-terminal" evidence="1">
    <location>
        <begin position="2"/>
        <end position="188"/>
    </location>
</feature>
<keyword evidence="3" id="KW-1185">Reference proteome</keyword>
<proteinExistence type="predicted"/>
<gene>
    <name evidence="2" type="ORF">SULPSESMR1_01370</name>
</gene>
<sequence length="195" mass="21749">MRKLVLQMQMSVDGFVGADGDHDWQVWGWGDDNRWDKALKQDFNAHFQSIDTILLSRKMVEEGYLSHWGNAAQRYPQDPFFAFAQRIIDVQKVVPSDRLEKSRWERTAVRSGDLSREVGALKVEEGGNIAVFGGAGFASALIAAGLVDEFQFYINPAALGGGSRIFDHADFRKFRLLGSKAYECGVVVNRYGPAG</sequence>
<dbReference type="RefSeq" id="WP_089420139.1">
    <property type="nucleotide sequence ID" value="NZ_CP022415.1"/>
</dbReference>
<dbReference type="PANTHER" id="PTHR38011:SF11">
    <property type="entry name" value="2,5-DIAMINO-6-RIBOSYLAMINO-4(3H)-PYRIMIDINONE 5'-PHOSPHATE REDUCTASE"/>
    <property type="match status" value="1"/>
</dbReference>
<evidence type="ECO:0000313" key="3">
    <source>
        <dbReference type="Proteomes" id="UP000199754"/>
    </source>
</evidence>
<dbReference type="InterPro" id="IPR050765">
    <property type="entry name" value="Riboflavin_Biosynth_HTPR"/>
</dbReference>
<dbReference type="SUPFAM" id="SSF53597">
    <property type="entry name" value="Dihydrofolate reductase-like"/>
    <property type="match status" value="1"/>
</dbReference>
<evidence type="ECO:0000313" key="2">
    <source>
        <dbReference type="EMBL" id="ASM72190.1"/>
    </source>
</evidence>
<dbReference type="GO" id="GO:0009231">
    <property type="term" value="P:riboflavin biosynthetic process"/>
    <property type="evidence" value="ECO:0007669"/>
    <property type="project" value="InterPro"/>
</dbReference>
<dbReference type="EMBL" id="CP022415">
    <property type="protein sequence ID" value="ASM72190.1"/>
    <property type="molecule type" value="Genomic_DNA"/>
</dbReference>
<dbReference type="KEGG" id="spse:SULPSESMR1_01370"/>
<name>A0A221JZZ5_9RHOB</name>
<dbReference type="AlphaFoldDB" id="A0A221JZZ5"/>
<accession>A0A221JZZ5</accession>
<dbReference type="Gene3D" id="3.40.430.10">
    <property type="entry name" value="Dihydrofolate Reductase, subunit A"/>
    <property type="match status" value="1"/>
</dbReference>
<reference evidence="2 3" key="1">
    <citation type="submission" date="2017-07" db="EMBL/GenBank/DDBJ databases">
        <title>Genome Sequence of Sulfitobacter pseudonitzschiae Strain SMR1 Isolated from a culture of the Diatom Skeletonema marinoi.</title>
        <authorList>
            <person name="Topel M."/>
            <person name="Pinder M.I.M."/>
            <person name="Johansson O.N."/>
            <person name="Kourtchenko O."/>
            <person name="Godhe A."/>
            <person name="Clarke A.K."/>
        </authorList>
    </citation>
    <scope>NUCLEOTIDE SEQUENCE [LARGE SCALE GENOMIC DNA]</scope>
    <source>
        <strain evidence="2 3">SMR1</strain>
    </source>
</reference>
<dbReference type="GO" id="GO:0008703">
    <property type="term" value="F:5-amino-6-(5-phosphoribosylamino)uracil reductase activity"/>
    <property type="evidence" value="ECO:0007669"/>
    <property type="project" value="InterPro"/>
</dbReference>
<dbReference type="Proteomes" id="UP000199754">
    <property type="component" value="Chromosome"/>
</dbReference>